<dbReference type="GeneID" id="94192200"/>
<gene>
    <name evidence="1" type="ORF">BcabD6B2_01520</name>
</gene>
<dbReference type="Proteomes" id="UP001497744">
    <property type="component" value="Unassembled WGS sequence"/>
</dbReference>
<organism evidence="1 2">
    <name type="scientific">Babesia caballi</name>
    <dbReference type="NCBI Taxonomy" id="5871"/>
    <lineage>
        <taxon>Eukaryota</taxon>
        <taxon>Sar</taxon>
        <taxon>Alveolata</taxon>
        <taxon>Apicomplexa</taxon>
        <taxon>Aconoidasida</taxon>
        <taxon>Piroplasmida</taxon>
        <taxon>Babesiidae</taxon>
        <taxon>Babesia</taxon>
    </lineage>
</organism>
<dbReference type="AlphaFoldDB" id="A0AAV4LMF9"/>
<name>A0AAV4LMF9_BABCB</name>
<reference evidence="1 2" key="1">
    <citation type="submission" date="2021-06" db="EMBL/GenBank/DDBJ databases">
        <title>Genome sequence of Babesia caballi.</title>
        <authorList>
            <person name="Yamagishi J."/>
            <person name="Kidaka T."/>
            <person name="Ochi A."/>
        </authorList>
    </citation>
    <scope>NUCLEOTIDE SEQUENCE [LARGE SCALE GENOMIC DNA]</scope>
    <source>
        <strain evidence="1">USDA-D6B2</strain>
    </source>
</reference>
<protein>
    <submittedName>
        <fullName evidence="1">Uncharacterized protein</fullName>
    </submittedName>
</protein>
<comment type="caution">
    <text evidence="1">The sequence shown here is derived from an EMBL/GenBank/DDBJ whole genome shotgun (WGS) entry which is preliminary data.</text>
</comment>
<dbReference type="EMBL" id="BPLF01000001">
    <property type="protein sequence ID" value="GIX60717.1"/>
    <property type="molecule type" value="Genomic_DNA"/>
</dbReference>
<proteinExistence type="predicted"/>
<dbReference type="RefSeq" id="XP_067712788.1">
    <property type="nucleotide sequence ID" value="XM_067856687.1"/>
</dbReference>
<evidence type="ECO:0000313" key="2">
    <source>
        <dbReference type="Proteomes" id="UP001497744"/>
    </source>
</evidence>
<keyword evidence="2" id="KW-1185">Reference proteome</keyword>
<accession>A0AAV4LMF9</accession>
<sequence length="226" mass="25276">MLFSRVVQLEMQAADLGDLKSSAHEVAVEDGQQRHYEKHDARCYFGFNHEARSERGLDEFAAVVVVGPLNDGLHAVLLLLVAPVHRGAVNDVGIHRTDVGDTLKHKQLTLLGRNQVPLQQAEVNHNAANHRHRDGNGDRVAHRRKLCEKLQESEEGAQTKVNQVEINVHQIGGQEGEKLTDGFLHSDNRRTLEKERVEGKIVQINGADNACHGRERDSKENEAHEQ</sequence>
<evidence type="ECO:0000313" key="1">
    <source>
        <dbReference type="EMBL" id="GIX60717.1"/>
    </source>
</evidence>